<dbReference type="Pfam" id="PF03735">
    <property type="entry name" value="ENT"/>
    <property type="match status" value="1"/>
</dbReference>
<feature type="non-terminal residue" evidence="4">
    <location>
        <position position="1"/>
    </location>
</feature>
<evidence type="ECO:0000256" key="1">
    <source>
        <dbReference type="ARBA" id="ARBA00004123"/>
    </source>
</evidence>
<dbReference type="OMA" id="MWPVLLN"/>
<feature type="domain" description="ENT" evidence="3">
    <location>
        <begin position="1"/>
        <end position="59"/>
    </location>
</feature>
<dbReference type="HOGENOM" id="CLU_197021_0_0_1"/>
<dbReference type="PANTHER" id="PTHR16500:SF3">
    <property type="entry name" value="BRCA2-INTERACTING TRANSCRIPTIONAL REPRESSOR EMSY"/>
    <property type="match status" value="1"/>
</dbReference>
<reference evidence="4 5" key="1">
    <citation type="journal article" date="2007" name="Science">
        <title>Sea anemone genome reveals ancestral eumetazoan gene repertoire and genomic organization.</title>
        <authorList>
            <person name="Putnam N.H."/>
            <person name="Srivastava M."/>
            <person name="Hellsten U."/>
            <person name="Dirks B."/>
            <person name="Chapman J."/>
            <person name="Salamov A."/>
            <person name="Terry A."/>
            <person name="Shapiro H."/>
            <person name="Lindquist E."/>
            <person name="Kapitonov V.V."/>
            <person name="Jurka J."/>
            <person name="Genikhovich G."/>
            <person name="Grigoriev I.V."/>
            <person name="Lucas S.M."/>
            <person name="Steele R.E."/>
            <person name="Finnerty J.R."/>
            <person name="Technau U."/>
            <person name="Martindale M.Q."/>
            <person name="Rokhsar D.S."/>
        </authorList>
    </citation>
    <scope>NUCLEOTIDE SEQUENCE [LARGE SCALE GENOMIC DNA]</scope>
    <source>
        <strain evidence="5">CH2 X CH6</strain>
    </source>
</reference>
<dbReference type="Proteomes" id="UP000001593">
    <property type="component" value="Unassembled WGS sequence"/>
</dbReference>
<dbReference type="PROSITE" id="PS51138">
    <property type="entry name" value="ENT"/>
    <property type="match status" value="1"/>
</dbReference>
<evidence type="ECO:0000313" key="4">
    <source>
        <dbReference type="EMBL" id="EDO26054.1"/>
    </source>
</evidence>
<sequence>ELEAYSSIVSVFRAQGDLSRDKKKILTDLGLQLSISTERHRAEIRRAYSDDRLGAVADW</sequence>
<gene>
    <name evidence="4" type="ORF">NEMVEDRAFT_v1g155575</name>
</gene>
<evidence type="ECO:0000313" key="5">
    <source>
        <dbReference type="Proteomes" id="UP000001593"/>
    </source>
</evidence>
<dbReference type="AlphaFoldDB" id="A7TD04"/>
<dbReference type="InterPro" id="IPR033482">
    <property type="entry name" value="EMSY"/>
</dbReference>
<comment type="subcellular location">
    <subcellularLocation>
        <location evidence="1">Nucleus</location>
    </subcellularLocation>
</comment>
<dbReference type="PhylomeDB" id="A7TD04"/>
<protein>
    <recommendedName>
        <fullName evidence="3">ENT domain-containing protein</fullName>
    </recommendedName>
</protein>
<dbReference type="SMART" id="SM01191">
    <property type="entry name" value="ENT"/>
    <property type="match status" value="1"/>
</dbReference>
<dbReference type="STRING" id="45351.A7TD04"/>
<keyword evidence="5" id="KW-1185">Reference proteome</keyword>
<evidence type="ECO:0000256" key="2">
    <source>
        <dbReference type="ARBA" id="ARBA00023242"/>
    </source>
</evidence>
<dbReference type="InterPro" id="IPR005491">
    <property type="entry name" value="ENT_dom"/>
</dbReference>
<dbReference type="InterPro" id="IPR036142">
    <property type="entry name" value="ENT_dom-like_sf"/>
</dbReference>
<dbReference type="EMBL" id="DS477030">
    <property type="protein sequence ID" value="EDO26054.1"/>
    <property type="molecule type" value="Genomic_DNA"/>
</dbReference>
<dbReference type="InParanoid" id="A7TD04"/>
<proteinExistence type="predicted"/>
<dbReference type="Gene3D" id="1.10.1240.40">
    <property type="entry name" value="ENT domain"/>
    <property type="match status" value="1"/>
</dbReference>
<dbReference type="GO" id="GO:0006355">
    <property type="term" value="P:regulation of DNA-templated transcription"/>
    <property type="evidence" value="ECO:0007669"/>
    <property type="project" value="InterPro"/>
</dbReference>
<dbReference type="SUPFAM" id="SSF158639">
    <property type="entry name" value="ENT-like"/>
    <property type="match status" value="1"/>
</dbReference>
<name>A7TD04_NEMVE</name>
<dbReference type="eggNOG" id="KOG4675">
    <property type="taxonomic scope" value="Eukaryota"/>
</dbReference>
<dbReference type="PANTHER" id="PTHR16500">
    <property type="entry name" value="BRCA2-INTERACTING TRANSCRIPTIONAL REPRESSOR EMSY"/>
    <property type="match status" value="1"/>
</dbReference>
<evidence type="ECO:0000259" key="3">
    <source>
        <dbReference type="PROSITE" id="PS51138"/>
    </source>
</evidence>
<accession>A7TD04</accession>
<keyword evidence="2" id="KW-0539">Nucleus</keyword>
<organism evidence="4 5">
    <name type="scientific">Nematostella vectensis</name>
    <name type="common">Starlet sea anemone</name>
    <dbReference type="NCBI Taxonomy" id="45351"/>
    <lineage>
        <taxon>Eukaryota</taxon>
        <taxon>Metazoa</taxon>
        <taxon>Cnidaria</taxon>
        <taxon>Anthozoa</taxon>
        <taxon>Hexacorallia</taxon>
        <taxon>Actiniaria</taxon>
        <taxon>Edwardsiidae</taxon>
        <taxon>Nematostella</taxon>
    </lineage>
</organism>
<dbReference type="GO" id="GO:0005634">
    <property type="term" value="C:nucleus"/>
    <property type="evidence" value="ECO:0007669"/>
    <property type="project" value="UniProtKB-SubCell"/>
</dbReference>